<dbReference type="Proteomes" id="UP001059209">
    <property type="component" value="Chromosome"/>
</dbReference>
<proteinExistence type="predicted"/>
<evidence type="ECO:0000259" key="2">
    <source>
        <dbReference type="Pfam" id="PF07584"/>
    </source>
</evidence>
<feature type="transmembrane region" description="Helical" evidence="1">
    <location>
        <begin position="49"/>
        <end position="67"/>
    </location>
</feature>
<keyword evidence="1" id="KW-1133">Transmembrane helix</keyword>
<evidence type="ECO:0000313" key="3">
    <source>
        <dbReference type="EMBL" id="UWX56632.1"/>
    </source>
</evidence>
<sequence>MSRALFSLAIPLIIHLLNKGDVKTVKVGSVKFLRESDTKQSRKIRLNELLLLFLRMLLLALIILYMAEPQWKRNVEKASLTYLIEPSLVDDETFMSFTDSLPQNNMRWFIEGFPEFEVEIDPKVNPNYWQLAQKLHEVHSDSIVVFTKGLVQGIKGTRPRISQKVHWIVVDNELEIDKYIAAKKVQDSVLLYKVSSSSLVTDLQKNVLSGNDEKIKLMTGDSLELEESGKTIKVPIVKNDTLKVTIAYDEYYQKEMQYFSASLEAVREYGMQEILLNRIDADAQFSEGRPMDLLIWLRNDKVPEIDLTTIAIKKDSLANTLLEKTESKNRYHLTGRLNIKNTIEENFTNELAKLLLEDDSLYQKMKGLDQRVMAEPELTTIVSNEGVDSQSFQSMDISPWIWLTIVLVLVLERILSKLKKQ</sequence>
<keyword evidence="1" id="KW-0812">Transmembrane</keyword>
<dbReference type="PANTHER" id="PTHR37464:SF1">
    <property type="entry name" value="BLL2463 PROTEIN"/>
    <property type="match status" value="1"/>
</dbReference>
<dbReference type="InterPro" id="IPR011933">
    <property type="entry name" value="Double_TM_dom"/>
</dbReference>
<evidence type="ECO:0000313" key="4">
    <source>
        <dbReference type="Proteomes" id="UP001059209"/>
    </source>
</evidence>
<dbReference type="PANTHER" id="PTHR37464">
    <property type="entry name" value="BLL2463 PROTEIN"/>
    <property type="match status" value="1"/>
</dbReference>
<dbReference type="InterPro" id="IPR024163">
    <property type="entry name" value="Aerotolerance_reg_N"/>
</dbReference>
<dbReference type="NCBIfam" id="TIGR02226">
    <property type="entry name" value="two_anch"/>
    <property type="match status" value="1"/>
</dbReference>
<gene>
    <name evidence="3" type="ORF">NYZ99_17055</name>
</gene>
<keyword evidence="4" id="KW-1185">Reference proteome</keyword>
<keyword evidence="1" id="KW-0472">Membrane</keyword>
<dbReference type="EMBL" id="CP104205">
    <property type="protein sequence ID" value="UWX56632.1"/>
    <property type="molecule type" value="Genomic_DNA"/>
</dbReference>
<reference evidence="3" key="1">
    <citation type="submission" date="2022-09" db="EMBL/GenBank/DDBJ databases">
        <title>Maribacter litopenaei sp. nov., isolated from the intestinal tract of the Pacific White Shrimp, Litopenaeus vannamei.</title>
        <authorList>
            <person name="Kim S.Y."/>
            <person name="Hwang C.Y."/>
        </authorList>
    </citation>
    <scope>NUCLEOTIDE SEQUENCE</scope>
    <source>
        <strain evidence="3">HL-LV01</strain>
    </source>
</reference>
<evidence type="ECO:0000256" key="1">
    <source>
        <dbReference type="SAM" id="Phobius"/>
    </source>
</evidence>
<name>A0ABY5YC28_9FLAO</name>
<dbReference type="Pfam" id="PF07584">
    <property type="entry name" value="BatA"/>
    <property type="match status" value="1"/>
</dbReference>
<protein>
    <submittedName>
        <fullName evidence="3">BatA domain-containing protein</fullName>
    </submittedName>
</protein>
<accession>A0ABY5YC28</accession>
<feature type="domain" description="Aerotolerance regulator N-terminal" evidence="2">
    <location>
        <begin position="4"/>
        <end position="69"/>
    </location>
</feature>
<organism evidence="3 4">
    <name type="scientific">Maribacter litopenaei</name>
    <dbReference type="NCBI Taxonomy" id="2976127"/>
    <lineage>
        <taxon>Bacteria</taxon>
        <taxon>Pseudomonadati</taxon>
        <taxon>Bacteroidota</taxon>
        <taxon>Flavobacteriia</taxon>
        <taxon>Flavobacteriales</taxon>
        <taxon>Flavobacteriaceae</taxon>
        <taxon>Maribacter</taxon>
    </lineage>
</organism>